<evidence type="ECO:0000313" key="8">
    <source>
        <dbReference type="Proteomes" id="UP000199158"/>
    </source>
</evidence>
<dbReference type="EMBL" id="FOCG01000003">
    <property type="protein sequence ID" value="SEN10085.1"/>
    <property type="molecule type" value="Genomic_DNA"/>
</dbReference>
<keyword evidence="3" id="KW-0408">Iron</keyword>
<dbReference type="AlphaFoldDB" id="A0A1H8DSE1"/>
<dbReference type="STRING" id="474960.SAMN05216180_2768"/>
<dbReference type="OrthoDB" id="9767869at2"/>
<name>A0A1H8DSE1_9FIRM</name>
<dbReference type="Gene3D" id="2.102.10.10">
    <property type="entry name" value="Rieske [2Fe-2S] iron-sulphur domain"/>
    <property type="match status" value="1"/>
</dbReference>
<evidence type="ECO:0000256" key="3">
    <source>
        <dbReference type="ARBA" id="ARBA00023004"/>
    </source>
</evidence>
<dbReference type="SUPFAM" id="SSF51905">
    <property type="entry name" value="FAD/NAD(P)-binding domain"/>
    <property type="match status" value="1"/>
</dbReference>
<dbReference type="PANTHER" id="PTHR13847">
    <property type="entry name" value="SARCOSINE DEHYDROGENASE-RELATED"/>
    <property type="match status" value="1"/>
</dbReference>
<protein>
    <submittedName>
        <fullName evidence="7">Glycine/D-amino acid oxidase</fullName>
    </submittedName>
</protein>
<reference evidence="7 8" key="1">
    <citation type="submission" date="2016-10" db="EMBL/GenBank/DDBJ databases">
        <authorList>
            <person name="de Groot N.N."/>
        </authorList>
    </citation>
    <scope>NUCLEOTIDE SEQUENCE [LARGE SCALE GENOMIC DNA]</scope>
    <source>
        <strain evidence="7 8">CGMCC 1.5070</strain>
    </source>
</reference>
<dbReference type="GO" id="GO:0016020">
    <property type="term" value="C:membrane"/>
    <property type="evidence" value="ECO:0007669"/>
    <property type="project" value="InterPro"/>
</dbReference>
<keyword evidence="1" id="KW-0001">2Fe-2S</keyword>
<evidence type="ECO:0000256" key="1">
    <source>
        <dbReference type="ARBA" id="ARBA00022714"/>
    </source>
</evidence>
<dbReference type="SUPFAM" id="SSF50022">
    <property type="entry name" value="ISP domain"/>
    <property type="match status" value="1"/>
</dbReference>
<dbReference type="InterPro" id="IPR006076">
    <property type="entry name" value="FAD-dep_OxRdtase"/>
</dbReference>
<dbReference type="InterPro" id="IPR036922">
    <property type="entry name" value="Rieske_2Fe-2S_sf"/>
</dbReference>
<keyword evidence="2" id="KW-0479">Metal-binding</keyword>
<dbReference type="InterPro" id="IPR036188">
    <property type="entry name" value="FAD/NAD-bd_sf"/>
</dbReference>
<evidence type="ECO:0000259" key="6">
    <source>
        <dbReference type="PROSITE" id="PS51296"/>
    </source>
</evidence>
<dbReference type="PRINTS" id="PR00162">
    <property type="entry name" value="RIESKE"/>
</dbReference>
<dbReference type="InterPro" id="IPR017941">
    <property type="entry name" value="Rieske_2Fe-2S"/>
</dbReference>
<evidence type="ECO:0000256" key="4">
    <source>
        <dbReference type="ARBA" id="ARBA00023014"/>
    </source>
</evidence>
<dbReference type="PANTHER" id="PTHR13847:SF274">
    <property type="entry name" value="RIESKE 2FE-2S IRON-SULFUR PROTEIN YHFW-RELATED"/>
    <property type="match status" value="1"/>
</dbReference>
<proteinExistence type="predicted"/>
<dbReference type="InterPro" id="IPR005805">
    <property type="entry name" value="Rieske_Fe-S_prot_C"/>
</dbReference>
<keyword evidence="5" id="KW-1015">Disulfide bond</keyword>
<dbReference type="Gene3D" id="3.50.50.60">
    <property type="entry name" value="FAD/NAD(P)-binding domain"/>
    <property type="match status" value="1"/>
</dbReference>
<dbReference type="GO" id="GO:0016705">
    <property type="term" value="F:oxidoreductase activity, acting on paired donors, with incorporation or reduction of molecular oxygen"/>
    <property type="evidence" value="ECO:0007669"/>
    <property type="project" value="UniProtKB-ARBA"/>
</dbReference>
<dbReference type="GO" id="GO:0051537">
    <property type="term" value="F:2 iron, 2 sulfur cluster binding"/>
    <property type="evidence" value="ECO:0007669"/>
    <property type="project" value="UniProtKB-KW"/>
</dbReference>
<feature type="domain" description="Rieske" evidence="6">
    <location>
        <begin position="396"/>
        <end position="479"/>
    </location>
</feature>
<keyword evidence="4" id="KW-0411">Iron-sulfur</keyword>
<gene>
    <name evidence="7" type="ORF">SAMN05216180_2768</name>
</gene>
<dbReference type="RefSeq" id="WP_092756295.1">
    <property type="nucleotide sequence ID" value="NZ_FOCG01000003.1"/>
</dbReference>
<dbReference type="Pfam" id="PF00355">
    <property type="entry name" value="Rieske"/>
    <property type="match status" value="1"/>
</dbReference>
<evidence type="ECO:0000313" key="7">
    <source>
        <dbReference type="EMBL" id="SEN10085.1"/>
    </source>
</evidence>
<evidence type="ECO:0000256" key="2">
    <source>
        <dbReference type="ARBA" id="ARBA00022723"/>
    </source>
</evidence>
<dbReference type="GO" id="GO:0046872">
    <property type="term" value="F:metal ion binding"/>
    <property type="evidence" value="ECO:0007669"/>
    <property type="project" value="UniProtKB-KW"/>
</dbReference>
<dbReference type="GO" id="GO:0005737">
    <property type="term" value="C:cytoplasm"/>
    <property type="evidence" value="ECO:0007669"/>
    <property type="project" value="TreeGrafter"/>
</dbReference>
<keyword evidence="8" id="KW-1185">Reference proteome</keyword>
<dbReference type="GO" id="GO:0004497">
    <property type="term" value="F:monooxygenase activity"/>
    <property type="evidence" value="ECO:0007669"/>
    <property type="project" value="UniProtKB-ARBA"/>
</dbReference>
<accession>A0A1H8DSE1</accession>
<organism evidence="7 8">
    <name type="scientific">Hydrogenoanaerobacterium saccharovorans</name>
    <dbReference type="NCBI Taxonomy" id="474960"/>
    <lineage>
        <taxon>Bacteria</taxon>
        <taxon>Bacillati</taxon>
        <taxon>Bacillota</taxon>
        <taxon>Clostridia</taxon>
        <taxon>Eubacteriales</taxon>
        <taxon>Oscillospiraceae</taxon>
        <taxon>Hydrogenoanaerobacterium</taxon>
    </lineage>
</organism>
<dbReference type="Pfam" id="PF01266">
    <property type="entry name" value="DAO"/>
    <property type="match status" value="1"/>
</dbReference>
<dbReference type="Proteomes" id="UP000199158">
    <property type="component" value="Unassembled WGS sequence"/>
</dbReference>
<dbReference type="PROSITE" id="PS51296">
    <property type="entry name" value="RIESKE"/>
    <property type="match status" value="1"/>
</dbReference>
<evidence type="ECO:0000256" key="5">
    <source>
        <dbReference type="ARBA" id="ARBA00023157"/>
    </source>
</evidence>
<sequence length="479" mass="53071">MESVWSARCKLPKYQALNGDLKADTVVIGAGMAGILTAYFLNQQGVSTVVLEANEIASGVTKNTTAKITTQHNLIYDTLITDFGEEQAGQYAQANMQAVRQYQKIIEQRGISCHFEQRPAYVYSLDNAERIQKEVDAANRLGIKAEFTTHTDLPFGVRGAVKFPNQAQFNPLEFLKDIASDLTIYEHTMVREVKDNTVITDNGKILAKNIVVATHYPFINVPGYYFMRLHQERSYVVALENAPQLDGMYIDADEDGYSFRNYDDLLFLGGAGHRTGKNRAGGCYEHLQAAAKDFFPQATIRYQWSAQDCIPLDGVPYIGSYSATTPNLFVATGFKKWGMTSSMVAATLLADQIIGKENPNAEVFSPQRFKVNASIGNLMKDTAQAVSGLSSQLLSVPAAELEQLEKGHGGIVEYEGEKVGVYKNEQGEVFVVSTKCTHLGCQLEWNPDELTWDCPCHGSRFDYKGKLIGNPAMRDLQTE</sequence>
<dbReference type="Gene3D" id="3.30.9.10">
    <property type="entry name" value="D-Amino Acid Oxidase, subunit A, domain 2"/>
    <property type="match status" value="1"/>
</dbReference>